<dbReference type="Pfam" id="PF05137">
    <property type="entry name" value="PilN"/>
    <property type="match status" value="1"/>
</dbReference>
<dbReference type="InterPro" id="IPR043129">
    <property type="entry name" value="ATPase_NBD"/>
</dbReference>
<dbReference type="PANTHER" id="PTHR40278:SF1">
    <property type="entry name" value="DNA UTILIZATION PROTEIN HOFN"/>
    <property type="match status" value="1"/>
</dbReference>
<dbReference type="AlphaFoldDB" id="A0A8J3E768"/>
<organism evidence="1 2">
    <name type="scientific">Aliidongia dinghuensis</name>
    <dbReference type="NCBI Taxonomy" id="1867774"/>
    <lineage>
        <taxon>Bacteria</taxon>
        <taxon>Pseudomonadati</taxon>
        <taxon>Pseudomonadota</taxon>
        <taxon>Alphaproteobacteria</taxon>
        <taxon>Rhodospirillales</taxon>
        <taxon>Dongiaceae</taxon>
        <taxon>Aliidongia</taxon>
    </lineage>
</organism>
<evidence type="ECO:0000313" key="1">
    <source>
        <dbReference type="EMBL" id="GGF51434.1"/>
    </source>
</evidence>
<proteinExistence type="predicted"/>
<accession>A0A8J3E768</accession>
<reference evidence="1" key="1">
    <citation type="journal article" date="2014" name="Int. J. Syst. Evol. Microbiol.">
        <title>Complete genome sequence of Corynebacterium casei LMG S-19264T (=DSM 44701T), isolated from a smear-ripened cheese.</title>
        <authorList>
            <consortium name="US DOE Joint Genome Institute (JGI-PGF)"/>
            <person name="Walter F."/>
            <person name="Albersmeier A."/>
            <person name="Kalinowski J."/>
            <person name="Ruckert C."/>
        </authorList>
    </citation>
    <scope>NUCLEOTIDE SEQUENCE</scope>
    <source>
        <strain evidence="1">CGMCC 1.15725</strain>
    </source>
</reference>
<gene>
    <name evidence="1" type="ORF">GCM10011611_67370</name>
</gene>
<reference evidence="1" key="2">
    <citation type="submission" date="2020-09" db="EMBL/GenBank/DDBJ databases">
        <authorList>
            <person name="Sun Q."/>
            <person name="Zhou Y."/>
        </authorList>
    </citation>
    <scope>NUCLEOTIDE SEQUENCE</scope>
    <source>
        <strain evidence="1">CGMCC 1.15725</strain>
    </source>
</reference>
<dbReference type="PANTHER" id="PTHR40278">
    <property type="entry name" value="DNA UTILIZATION PROTEIN HOFN"/>
    <property type="match status" value="1"/>
</dbReference>
<comment type="caution">
    <text evidence="1">The sequence shown here is derived from an EMBL/GenBank/DDBJ whole genome shotgun (WGS) entry which is preliminary data.</text>
</comment>
<evidence type="ECO:0000313" key="2">
    <source>
        <dbReference type="Proteomes" id="UP000646365"/>
    </source>
</evidence>
<name>A0A8J3E768_9PROT</name>
<sequence>MARVAELLRTGLSSTLLSDAWHWWLDELRGLVPPTVAQKLSVQPSWLVLDLSDNSLTFGEIVGGRYQRNDAIDLLEATLPARPAAITASLRKSSMSPDRLAVTLAPRQVLRRTLDLPLTAPRHLRALVQHELERCQPLPTDQIHFDCRIVSRDPARHRMRVELAIAKRSTIDQVSGMLAGWGLTPRKIGLRDSGTWSFDFLKGETRPRSLRPTATASLAVLCLALSLGVVKVTFDRHEAYANTLYAAVLEAKAAAEHVEATRRQADALADRLTFLATERAAGQSGPWLEALSALLPDGTWVVDVERHGASLRLRGYSRNASALVGLLDASPRFANARFTAPLTPAAVAGVERFDLTVELRPGGAG</sequence>
<dbReference type="InterPro" id="IPR052534">
    <property type="entry name" value="Extracell_DNA_Util/SecSys_Comp"/>
</dbReference>
<keyword evidence="2" id="KW-1185">Reference proteome</keyword>
<protein>
    <submittedName>
        <fullName evidence="1">Fimbrial assembly family protein</fullName>
    </submittedName>
</protein>
<dbReference type="EMBL" id="BMJQ01000040">
    <property type="protein sequence ID" value="GGF51434.1"/>
    <property type="molecule type" value="Genomic_DNA"/>
</dbReference>
<dbReference type="Proteomes" id="UP000646365">
    <property type="component" value="Unassembled WGS sequence"/>
</dbReference>
<dbReference type="Gene3D" id="3.30.420.380">
    <property type="match status" value="1"/>
</dbReference>
<dbReference type="SUPFAM" id="SSF53067">
    <property type="entry name" value="Actin-like ATPase domain"/>
    <property type="match status" value="1"/>
</dbReference>
<dbReference type="InterPro" id="IPR007813">
    <property type="entry name" value="PilN"/>
</dbReference>